<dbReference type="RefSeq" id="WP_218032287.1">
    <property type="nucleotide sequence ID" value="NZ_BIFS01000002.1"/>
</dbReference>
<dbReference type="InterPro" id="IPR012291">
    <property type="entry name" value="CBM2_carb-bd_dom_sf"/>
</dbReference>
<feature type="domain" description="CBM2" evidence="2">
    <location>
        <begin position="240"/>
        <end position="349"/>
    </location>
</feature>
<dbReference type="SUPFAM" id="SSF49384">
    <property type="entry name" value="Carbohydrate-binding domain"/>
    <property type="match status" value="1"/>
</dbReference>
<dbReference type="InterPro" id="IPR001919">
    <property type="entry name" value="CBD2"/>
</dbReference>
<feature type="compositionally biased region" description="Low complexity" evidence="1">
    <location>
        <begin position="229"/>
        <end position="241"/>
    </location>
</feature>
<comment type="caution">
    <text evidence="3">The sequence shown here is derived from an EMBL/GenBank/DDBJ whole genome shotgun (WGS) entry which is preliminary data.</text>
</comment>
<dbReference type="PROSITE" id="PS51173">
    <property type="entry name" value="CBM2"/>
    <property type="match status" value="1"/>
</dbReference>
<dbReference type="Proteomes" id="UP000287188">
    <property type="component" value="Unassembled WGS sequence"/>
</dbReference>
<dbReference type="EMBL" id="BIFS01000002">
    <property type="protein sequence ID" value="GCE24444.1"/>
    <property type="molecule type" value="Genomic_DNA"/>
</dbReference>
<accession>A0A402AZ94</accession>
<reference evidence="4" key="1">
    <citation type="submission" date="2018-12" db="EMBL/GenBank/DDBJ databases">
        <title>Tengunoibacter tsumagoiensis gen. nov., sp. nov., Dictyobacter kobayashii sp. nov., D. alpinus sp. nov., and D. joshuensis sp. nov. and description of Dictyobacteraceae fam. nov. within the order Ktedonobacterales isolated from Tengu-no-mugimeshi.</title>
        <authorList>
            <person name="Wang C.M."/>
            <person name="Zheng Y."/>
            <person name="Sakai Y."/>
            <person name="Toyoda A."/>
            <person name="Minakuchi Y."/>
            <person name="Abe K."/>
            <person name="Yokota A."/>
            <person name="Yabe S."/>
        </authorList>
    </citation>
    <scope>NUCLEOTIDE SEQUENCE [LARGE SCALE GENOMIC DNA]</scope>
    <source>
        <strain evidence="4">Uno11</strain>
    </source>
</reference>
<gene>
    <name evidence="3" type="ORF">KDK_82440</name>
</gene>
<dbReference type="InterPro" id="IPR017853">
    <property type="entry name" value="GH"/>
</dbReference>
<dbReference type="AlphaFoldDB" id="A0A402AZ94"/>
<dbReference type="GO" id="GO:0004553">
    <property type="term" value="F:hydrolase activity, hydrolyzing O-glycosyl compounds"/>
    <property type="evidence" value="ECO:0007669"/>
    <property type="project" value="InterPro"/>
</dbReference>
<dbReference type="SUPFAM" id="SSF51011">
    <property type="entry name" value="Glycosyl hydrolase domain"/>
    <property type="match status" value="1"/>
</dbReference>
<dbReference type="GO" id="GO:0030247">
    <property type="term" value="F:polysaccharide binding"/>
    <property type="evidence" value="ECO:0007669"/>
    <property type="project" value="UniProtKB-UniRule"/>
</dbReference>
<dbReference type="SMART" id="SM00637">
    <property type="entry name" value="CBD_II"/>
    <property type="match status" value="1"/>
</dbReference>
<evidence type="ECO:0000313" key="3">
    <source>
        <dbReference type="EMBL" id="GCE24444.1"/>
    </source>
</evidence>
<dbReference type="Pfam" id="PF00553">
    <property type="entry name" value="CBM_2"/>
    <property type="match status" value="1"/>
</dbReference>
<dbReference type="SUPFAM" id="SSF51445">
    <property type="entry name" value="(Trans)glycosidases"/>
    <property type="match status" value="1"/>
</dbReference>
<proteinExistence type="predicted"/>
<dbReference type="Gene3D" id="2.60.40.1180">
    <property type="entry name" value="Golgi alpha-mannosidase II"/>
    <property type="match status" value="1"/>
</dbReference>
<feature type="region of interest" description="Disordered" evidence="1">
    <location>
        <begin position="221"/>
        <end position="241"/>
    </location>
</feature>
<sequence>MTSTLRSKISQYCGSRASQIQIMVTETNSVSYNTGKQTVSLVNALFLADNYMTWLENGVTNVDWWDLHNGASGGNNNSASLYGNAQYGDYGLLSNGTCTNTTSNICEPAANTPFPSYYGLQMLSNLGTPGDTIVSAASNQSLVAAHAVKQANGNLAVLLINKDPSNSYTVSLALNGYNAASNATIYTYGEQSNSITSTSGSSSSVTIAPYSLTTVVLQPGGVGTPTPTPTSTPTATPTSTPVNTSACKVSYSVNQWPGGFTGNVTVTNTGSSTINGWTLTFSFPGNQQVTQSWNGVYSQQGNAVSIKNADYNASIAAGTSVNPGFNASWSGSNPSPTSFALNGTTCSAG</sequence>
<evidence type="ECO:0000313" key="4">
    <source>
        <dbReference type="Proteomes" id="UP000287188"/>
    </source>
</evidence>
<dbReference type="InterPro" id="IPR008965">
    <property type="entry name" value="CBM2/CBM3_carb-bd_dom_sf"/>
</dbReference>
<keyword evidence="4" id="KW-1185">Reference proteome</keyword>
<evidence type="ECO:0000259" key="2">
    <source>
        <dbReference type="PROSITE" id="PS51173"/>
    </source>
</evidence>
<dbReference type="Gene3D" id="3.20.20.80">
    <property type="entry name" value="Glycosidases"/>
    <property type="match status" value="1"/>
</dbReference>
<dbReference type="Gene3D" id="2.60.40.290">
    <property type="match status" value="1"/>
</dbReference>
<protein>
    <recommendedName>
        <fullName evidence="2">CBM2 domain-containing protein</fullName>
    </recommendedName>
</protein>
<organism evidence="3 4">
    <name type="scientific">Dictyobacter kobayashii</name>
    <dbReference type="NCBI Taxonomy" id="2014872"/>
    <lineage>
        <taxon>Bacteria</taxon>
        <taxon>Bacillati</taxon>
        <taxon>Chloroflexota</taxon>
        <taxon>Ktedonobacteria</taxon>
        <taxon>Ktedonobacterales</taxon>
        <taxon>Dictyobacteraceae</taxon>
        <taxon>Dictyobacter</taxon>
    </lineage>
</organism>
<evidence type="ECO:0000256" key="1">
    <source>
        <dbReference type="SAM" id="MobiDB-lite"/>
    </source>
</evidence>
<dbReference type="InterPro" id="IPR013780">
    <property type="entry name" value="Glyco_hydro_b"/>
</dbReference>
<name>A0A402AZ94_9CHLR</name>
<dbReference type="GO" id="GO:0005975">
    <property type="term" value="P:carbohydrate metabolic process"/>
    <property type="evidence" value="ECO:0007669"/>
    <property type="project" value="InterPro"/>
</dbReference>